<evidence type="ECO:0000313" key="13">
    <source>
        <dbReference type="Proteomes" id="UP000051315"/>
    </source>
</evidence>
<accession>A0A0R1W6U9</accession>
<feature type="binding site" evidence="9">
    <location>
        <begin position="608"/>
        <end position="615"/>
    </location>
    <ligand>
        <name>ATP</name>
        <dbReference type="ChEBI" id="CHEBI:30616"/>
    </ligand>
</feature>
<dbReference type="InterPro" id="IPR036187">
    <property type="entry name" value="DNA_mismatch_repair_MutS_sf"/>
</dbReference>
<dbReference type="PIRSF" id="PIRSF037677">
    <property type="entry name" value="DNA_mis_repair_Msh6"/>
    <property type="match status" value="1"/>
</dbReference>
<dbReference type="InterPro" id="IPR017261">
    <property type="entry name" value="DNA_mismatch_repair_MutS/MSH"/>
</dbReference>
<evidence type="ECO:0000256" key="10">
    <source>
        <dbReference type="RuleBase" id="RU003756"/>
    </source>
</evidence>
<dbReference type="Proteomes" id="UP000051315">
    <property type="component" value="Unassembled WGS sequence"/>
</dbReference>
<dbReference type="PANTHER" id="PTHR11361:SF34">
    <property type="entry name" value="DNA MISMATCH REPAIR PROTEIN MSH1, MITOCHONDRIAL"/>
    <property type="match status" value="1"/>
</dbReference>
<dbReference type="SUPFAM" id="SSF48334">
    <property type="entry name" value="DNA repair protein MutS, domain III"/>
    <property type="match status" value="1"/>
</dbReference>
<dbReference type="InterPro" id="IPR007860">
    <property type="entry name" value="DNA_mmatch_repair_MutS_con_dom"/>
</dbReference>
<dbReference type="InterPro" id="IPR016151">
    <property type="entry name" value="DNA_mismatch_repair_MutS_N"/>
</dbReference>
<keyword evidence="6 9" id="KW-0238">DNA-binding</keyword>
<dbReference type="InterPro" id="IPR027417">
    <property type="entry name" value="P-loop_NTPase"/>
</dbReference>
<reference evidence="12 13" key="1">
    <citation type="journal article" date="2015" name="Genome Announc.">
        <title>Expanding the biotechnology potential of lactobacilli through comparative genomics of 213 strains and associated genera.</title>
        <authorList>
            <person name="Sun Z."/>
            <person name="Harris H.M."/>
            <person name="McCann A."/>
            <person name="Guo C."/>
            <person name="Argimon S."/>
            <person name="Zhang W."/>
            <person name="Yang X."/>
            <person name="Jeffery I.B."/>
            <person name="Cooney J.C."/>
            <person name="Kagawa T.F."/>
            <person name="Liu W."/>
            <person name="Song Y."/>
            <person name="Salvetti E."/>
            <person name="Wrobel A."/>
            <person name="Rasinkangas P."/>
            <person name="Parkhill J."/>
            <person name="Rea M.C."/>
            <person name="O'Sullivan O."/>
            <person name="Ritari J."/>
            <person name="Douillard F.P."/>
            <person name="Paul Ross R."/>
            <person name="Yang R."/>
            <person name="Briner A.E."/>
            <person name="Felis G.E."/>
            <person name="de Vos W.M."/>
            <person name="Barrangou R."/>
            <person name="Klaenhammer T.R."/>
            <person name="Caufield P.W."/>
            <person name="Cui Y."/>
            <person name="Zhang H."/>
            <person name="O'Toole P.W."/>
        </authorList>
    </citation>
    <scope>NUCLEOTIDE SEQUENCE [LARGE SCALE GENOMIC DNA]</scope>
    <source>
        <strain evidence="12 13">DSM 17758</strain>
    </source>
</reference>
<dbReference type="InterPro" id="IPR036678">
    <property type="entry name" value="MutS_con_dom_sf"/>
</dbReference>
<evidence type="ECO:0000256" key="2">
    <source>
        <dbReference type="ARBA" id="ARBA00021982"/>
    </source>
</evidence>
<dbReference type="RefSeq" id="WP_057823129.1">
    <property type="nucleotide sequence ID" value="NZ_AZFX01000004.1"/>
</dbReference>
<keyword evidence="3 9" id="KW-0547">Nucleotide-binding</keyword>
<dbReference type="Pfam" id="PF00488">
    <property type="entry name" value="MutS_V"/>
    <property type="match status" value="1"/>
</dbReference>
<evidence type="ECO:0000256" key="4">
    <source>
        <dbReference type="ARBA" id="ARBA00022763"/>
    </source>
</evidence>
<comment type="similarity">
    <text evidence="1 9 10">Belongs to the DNA mismatch repair MutS family.</text>
</comment>
<dbReference type="SUPFAM" id="SSF55271">
    <property type="entry name" value="DNA repair protein MutS, domain I"/>
    <property type="match status" value="1"/>
</dbReference>
<dbReference type="SMART" id="SM00533">
    <property type="entry name" value="MUTSd"/>
    <property type="match status" value="1"/>
</dbReference>
<dbReference type="Gene3D" id="3.40.1170.10">
    <property type="entry name" value="DNA repair protein MutS, domain I"/>
    <property type="match status" value="1"/>
</dbReference>
<evidence type="ECO:0000313" key="12">
    <source>
        <dbReference type="EMBL" id="KRM13640.1"/>
    </source>
</evidence>
<dbReference type="FunFam" id="3.40.50.300:FF:000870">
    <property type="entry name" value="MutS protein homolog 4"/>
    <property type="match status" value="1"/>
</dbReference>
<dbReference type="NCBIfam" id="TIGR01070">
    <property type="entry name" value="mutS1"/>
    <property type="match status" value="1"/>
</dbReference>
<dbReference type="FunFam" id="1.10.1420.10:FF:000007">
    <property type="entry name" value="DNA mismatch repair protein MutS"/>
    <property type="match status" value="1"/>
</dbReference>
<evidence type="ECO:0000256" key="5">
    <source>
        <dbReference type="ARBA" id="ARBA00022840"/>
    </source>
</evidence>
<dbReference type="InterPro" id="IPR005748">
    <property type="entry name" value="DNA_mismatch_repair_MutS"/>
</dbReference>
<dbReference type="Pfam" id="PF05190">
    <property type="entry name" value="MutS_IV"/>
    <property type="match status" value="1"/>
</dbReference>
<dbReference type="SUPFAM" id="SSF53150">
    <property type="entry name" value="DNA repair protein MutS, domain II"/>
    <property type="match status" value="1"/>
</dbReference>
<dbReference type="SMART" id="SM00534">
    <property type="entry name" value="MUTSac"/>
    <property type="match status" value="1"/>
</dbReference>
<organism evidence="12 13">
    <name type="scientific">Lapidilactobacillus concavus DSM 17758</name>
    <dbReference type="NCBI Taxonomy" id="1423735"/>
    <lineage>
        <taxon>Bacteria</taxon>
        <taxon>Bacillati</taxon>
        <taxon>Bacillota</taxon>
        <taxon>Bacilli</taxon>
        <taxon>Lactobacillales</taxon>
        <taxon>Lactobacillaceae</taxon>
        <taxon>Lapidilactobacillus</taxon>
    </lineage>
</organism>
<dbReference type="Pfam" id="PF05188">
    <property type="entry name" value="MutS_II"/>
    <property type="match status" value="1"/>
</dbReference>
<evidence type="ECO:0000256" key="3">
    <source>
        <dbReference type="ARBA" id="ARBA00022741"/>
    </source>
</evidence>
<feature type="domain" description="DNA mismatch repair proteins mutS family" evidence="11">
    <location>
        <begin position="682"/>
        <end position="698"/>
    </location>
</feature>
<dbReference type="OrthoDB" id="9802448at2"/>
<dbReference type="STRING" id="1423735.FC15_GL001095"/>
<dbReference type="HAMAP" id="MF_00096">
    <property type="entry name" value="MutS"/>
    <property type="match status" value="1"/>
</dbReference>
<evidence type="ECO:0000256" key="1">
    <source>
        <dbReference type="ARBA" id="ARBA00006271"/>
    </source>
</evidence>
<dbReference type="GO" id="GO:0005524">
    <property type="term" value="F:ATP binding"/>
    <property type="evidence" value="ECO:0007669"/>
    <property type="project" value="UniProtKB-UniRule"/>
</dbReference>
<dbReference type="InterPro" id="IPR007696">
    <property type="entry name" value="DNA_mismatch_repair_MutS_core"/>
</dbReference>
<dbReference type="NCBIfam" id="NF003810">
    <property type="entry name" value="PRK05399.1"/>
    <property type="match status" value="1"/>
</dbReference>
<keyword evidence="7 9" id="KW-0234">DNA repair</keyword>
<evidence type="ECO:0000256" key="9">
    <source>
        <dbReference type="HAMAP-Rule" id="MF_00096"/>
    </source>
</evidence>
<dbReference type="SUPFAM" id="SSF52540">
    <property type="entry name" value="P-loop containing nucleoside triphosphate hydrolases"/>
    <property type="match status" value="1"/>
</dbReference>
<dbReference type="PROSITE" id="PS00486">
    <property type="entry name" value="DNA_MISMATCH_REPAIR_2"/>
    <property type="match status" value="1"/>
</dbReference>
<dbReference type="EMBL" id="AZFX01000004">
    <property type="protein sequence ID" value="KRM13640.1"/>
    <property type="molecule type" value="Genomic_DNA"/>
</dbReference>
<name>A0A0R1W6U9_9LACO</name>
<proteinExistence type="inferred from homology"/>
<dbReference type="GO" id="GO:0030983">
    <property type="term" value="F:mismatched DNA binding"/>
    <property type="evidence" value="ECO:0007669"/>
    <property type="project" value="InterPro"/>
</dbReference>
<comment type="caution">
    <text evidence="12">The sequence shown here is derived from an EMBL/GenBank/DDBJ whole genome shotgun (WGS) entry which is preliminary data.</text>
</comment>
<dbReference type="GO" id="GO:0140664">
    <property type="term" value="F:ATP-dependent DNA damage sensor activity"/>
    <property type="evidence" value="ECO:0007669"/>
    <property type="project" value="InterPro"/>
</dbReference>
<dbReference type="Gene3D" id="3.30.420.110">
    <property type="entry name" value="MutS, connector domain"/>
    <property type="match status" value="1"/>
</dbReference>
<dbReference type="GO" id="GO:0006298">
    <property type="term" value="P:mismatch repair"/>
    <property type="evidence" value="ECO:0007669"/>
    <property type="project" value="UniProtKB-UniRule"/>
</dbReference>
<keyword evidence="13" id="KW-1185">Reference proteome</keyword>
<dbReference type="InterPro" id="IPR045076">
    <property type="entry name" value="MutS"/>
</dbReference>
<dbReference type="GO" id="GO:0005829">
    <property type="term" value="C:cytosol"/>
    <property type="evidence" value="ECO:0007669"/>
    <property type="project" value="TreeGrafter"/>
</dbReference>
<evidence type="ECO:0000256" key="6">
    <source>
        <dbReference type="ARBA" id="ARBA00023125"/>
    </source>
</evidence>
<dbReference type="PATRIC" id="fig|1423735.3.peg.1139"/>
<evidence type="ECO:0000256" key="7">
    <source>
        <dbReference type="ARBA" id="ARBA00023204"/>
    </source>
</evidence>
<dbReference type="Pfam" id="PF01624">
    <property type="entry name" value="MutS_I"/>
    <property type="match status" value="1"/>
</dbReference>
<dbReference type="Gene3D" id="1.10.1420.10">
    <property type="match status" value="2"/>
</dbReference>
<dbReference type="AlphaFoldDB" id="A0A0R1W6U9"/>
<dbReference type="InterPro" id="IPR007695">
    <property type="entry name" value="DNA_mismatch_repair_MutS-lik_N"/>
</dbReference>
<keyword evidence="5 9" id="KW-0067">ATP-binding</keyword>
<dbReference type="CDD" id="cd03284">
    <property type="entry name" value="ABC_MutS1"/>
    <property type="match status" value="1"/>
</dbReference>
<dbReference type="FunFam" id="3.40.1170.10:FF:000001">
    <property type="entry name" value="DNA mismatch repair protein MutS"/>
    <property type="match status" value="1"/>
</dbReference>
<sequence>MPQTTKDTPMMQQYLAIKKDYQDAFLFYRIGDFYELFNDDAIKGSQLLELTLTARNKSAQDPIPMCGVPHHAAQNYIDILIEKGYKVAICEQVEDPKLAKGMVKREVIQLITPGTMMDQNASTAKQNNYLTAVTKYQTIFALAYSDLTTGEVRTTTLKTFEEVVNELLNLNTKEVVVDDQLSSEAHQRIEALGIMLSQNKKLSDSSEFHFVAQKTTHPGELAALKILISYLLSTQKRSLSHLQQAESYEINQYLRMNHSAKANLELFESLRTAKREGTLLWLLDRTKTAMGGRLLKQWLNRPLLNEQQLNQRQEVVAILIDHYFERATLQQALQKVYDLERLAGRIAFGSANGRDLIQLLNSISQIPTIKSVLEELPEPTLQKMGQDLDELADVRELIGAAIDEETPVSITDGNVIKPGFNQQLDQYRSAMTDGQSWLAEMAAEERKKTGISTLKVGYNRVFGYYIEVTNANKKLVPTDRYQRKQTLTNAERYITPELKDREALILQAREKSTELEYQLFVEVRDQVKAQTGRIQDLAKQIATLDVLQGFAVVSEAGHYVRPQLSTQSQDIEVINGRHPVVEKVLPANAYIPNSVIMKADTNILLITGPNMSGKSTYMRQLGLIVVMAQIGCFVPAEKATLPIFDQIFTRIGAADDLISGESTFMVEMKEANDALLHGTRHSLLLFDELGRGTATYDGIALADAIIEYIHDHLGAKTLFSTHYHELTQLADRLKQLKNVHVGATEENGKLIFLHQLLPGPADKSYGIHVAKLAGLPNQVTQHAAQVLNVLEADSNGLVNETLPLTEQLPLFQIAESPEPEAATPNQLPEQVQSLIDQVKGTNLMKLTPLEAMNLINQWQESLD</sequence>
<evidence type="ECO:0000256" key="8">
    <source>
        <dbReference type="ARBA" id="ARBA00024647"/>
    </source>
</evidence>
<dbReference type="GO" id="GO:0003684">
    <property type="term" value="F:damaged DNA binding"/>
    <property type="evidence" value="ECO:0007669"/>
    <property type="project" value="UniProtKB-UniRule"/>
</dbReference>
<dbReference type="InterPro" id="IPR000432">
    <property type="entry name" value="DNA_mismatch_repair_MutS_C"/>
</dbReference>
<dbReference type="Pfam" id="PF05192">
    <property type="entry name" value="MutS_III"/>
    <property type="match status" value="1"/>
</dbReference>
<dbReference type="InterPro" id="IPR007861">
    <property type="entry name" value="DNA_mismatch_repair_MutS_clamp"/>
</dbReference>
<keyword evidence="4 9" id="KW-0227">DNA damage</keyword>
<dbReference type="PANTHER" id="PTHR11361">
    <property type="entry name" value="DNA MISMATCH REPAIR PROTEIN MUTS FAMILY MEMBER"/>
    <property type="match status" value="1"/>
</dbReference>
<evidence type="ECO:0000259" key="11">
    <source>
        <dbReference type="PROSITE" id="PS00486"/>
    </source>
</evidence>
<gene>
    <name evidence="9" type="primary">mutS</name>
    <name evidence="12" type="ORF">FC15_GL001095</name>
</gene>
<dbReference type="Gene3D" id="3.40.50.300">
    <property type="entry name" value="P-loop containing nucleotide triphosphate hydrolases"/>
    <property type="match status" value="1"/>
</dbReference>
<comment type="function">
    <text evidence="8 9">This protein is involved in the repair of mismatches in DNA. It is possible that it carries out the mismatch recognition step. This protein has a weak ATPase activity.</text>
</comment>
<protein>
    <recommendedName>
        <fullName evidence="2 9">DNA mismatch repair protein MutS</fullName>
    </recommendedName>
</protein>